<evidence type="ECO:0008006" key="3">
    <source>
        <dbReference type="Google" id="ProtNLM"/>
    </source>
</evidence>
<dbReference type="AlphaFoldDB" id="A0A081N3X3"/>
<dbReference type="STRING" id="1137799.GZ78_26730"/>
<evidence type="ECO:0000313" key="2">
    <source>
        <dbReference type="Proteomes" id="UP000028073"/>
    </source>
</evidence>
<evidence type="ECO:0000313" key="1">
    <source>
        <dbReference type="EMBL" id="KEQ13146.1"/>
    </source>
</evidence>
<organism evidence="1 2">
    <name type="scientific">Endozoicomonas numazuensis</name>
    <dbReference type="NCBI Taxonomy" id="1137799"/>
    <lineage>
        <taxon>Bacteria</taxon>
        <taxon>Pseudomonadati</taxon>
        <taxon>Pseudomonadota</taxon>
        <taxon>Gammaproteobacteria</taxon>
        <taxon>Oceanospirillales</taxon>
        <taxon>Endozoicomonadaceae</taxon>
        <taxon>Endozoicomonas</taxon>
    </lineage>
</organism>
<dbReference type="PANTHER" id="PTHR40691">
    <property type="entry name" value="(NA+)-NQR MATURATION NQRM"/>
    <property type="match status" value="1"/>
</dbReference>
<protein>
    <recommendedName>
        <fullName evidence="3">ApbE family protein</fullName>
    </recommendedName>
</protein>
<keyword evidence="2" id="KW-1185">Reference proteome</keyword>
<accession>A0A081N3X3</accession>
<dbReference type="EMBL" id="JOKH01000009">
    <property type="protein sequence ID" value="KEQ13146.1"/>
    <property type="molecule type" value="Genomic_DNA"/>
</dbReference>
<dbReference type="Pfam" id="PF04400">
    <property type="entry name" value="NqrM"/>
    <property type="match status" value="1"/>
</dbReference>
<dbReference type="InterPro" id="IPR007495">
    <property type="entry name" value="NqrM"/>
</dbReference>
<dbReference type="RefSeq" id="WP_034842324.1">
    <property type="nucleotide sequence ID" value="NZ_JOKH01000009.1"/>
</dbReference>
<sequence length="81" mass="8463">MTLMLITFGTFLGLIALMAIGVIVANKPIKGSCGGLSTLGLKDGCMICGGGDKNDPFSEAQHKNMDHLFYDATADKAVNKA</sequence>
<name>A0A081N3X3_9GAMM</name>
<gene>
    <name evidence="1" type="ORF">GZ78_26730</name>
</gene>
<dbReference type="PANTHER" id="PTHR40691:SF3">
    <property type="entry name" value="(NA+)-NQR MATURATION NQRM"/>
    <property type="match status" value="1"/>
</dbReference>
<dbReference type="eggNOG" id="COG2991">
    <property type="taxonomic scope" value="Bacteria"/>
</dbReference>
<dbReference type="Proteomes" id="UP000028073">
    <property type="component" value="Unassembled WGS sequence"/>
</dbReference>
<comment type="caution">
    <text evidence="1">The sequence shown here is derived from an EMBL/GenBank/DDBJ whole genome shotgun (WGS) entry which is preliminary data.</text>
</comment>
<proteinExistence type="predicted"/>
<dbReference type="OrthoDB" id="5296227at2"/>
<reference evidence="1 2" key="1">
    <citation type="submission" date="2014-06" db="EMBL/GenBank/DDBJ databases">
        <title>Whole Genome Sequences of Three Symbiotic Endozoicomonas Bacteria.</title>
        <authorList>
            <person name="Neave M.J."/>
            <person name="Apprill A."/>
            <person name="Voolstra C.R."/>
        </authorList>
    </citation>
    <scope>NUCLEOTIDE SEQUENCE [LARGE SCALE GENOMIC DNA]</scope>
    <source>
        <strain evidence="1 2">DSM 25634</strain>
    </source>
</reference>